<name>A0A5Q0TIR6_9VIBR</name>
<feature type="transmembrane region" description="Helical" evidence="11">
    <location>
        <begin position="37"/>
        <end position="57"/>
    </location>
</feature>
<evidence type="ECO:0000256" key="1">
    <source>
        <dbReference type="ARBA" id="ARBA00004533"/>
    </source>
</evidence>
<dbReference type="PIRSF" id="PIRSF002786">
    <property type="entry name" value="XcpX"/>
    <property type="match status" value="1"/>
</dbReference>
<gene>
    <name evidence="14" type="ORF">GFB47_10805</name>
</gene>
<keyword evidence="9 10" id="KW-0472">Membrane</keyword>
<dbReference type="RefSeq" id="WP_153447973.1">
    <property type="nucleotide sequence ID" value="NZ_CP045699.1"/>
</dbReference>
<dbReference type="Pfam" id="PF21687">
    <property type="entry name" value="T2SSK_1st"/>
    <property type="match status" value="1"/>
</dbReference>
<dbReference type="SUPFAM" id="SSF54523">
    <property type="entry name" value="Pili subunits"/>
    <property type="match status" value="1"/>
</dbReference>
<dbReference type="GO" id="GO:0005886">
    <property type="term" value="C:plasma membrane"/>
    <property type="evidence" value="ECO:0007669"/>
    <property type="project" value="UniProtKB-SubCell"/>
</dbReference>
<sequence>MTVRYKPHQTYFKNHKHIAKQQYVTKKQYANQHKQQGVALIFVLLIVAVLVALAATMTERMSTQFYRASNLLNHQQAYWYSMGVEALAQVAIEETYKENSKVINLNQAWAMKGARYPLDNGDAIGSIRDMQACFNLNALNGLPVATNPSVRPYLLKVLAYMLEDAGIESYQAEVIADSAKEFVDSDDTVNTQSGVENNTYEGFKPAYSAPNGMIADGTELRAVNQVSAQAMRALRGVVCAIPASKLMVNVNTIQPHQALLLSGLFQPGLSLSDAKKVIEDRPYDGWSSVQDFLAEPEISRVASNIQSQATPFLGVTSQYFELDAQITVDESRVRLRSLLYSSDNKTTQIIRRRFGGISERVSDNKTEQ</sequence>
<keyword evidence="7" id="KW-0653">Protein transport</keyword>
<evidence type="ECO:0000256" key="8">
    <source>
        <dbReference type="ARBA" id="ARBA00022989"/>
    </source>
</evidence>
<dbReference type="AlphaFoldDB" id="A0A5Q0TIR6"/>
<keyword evidence="3 10" id="KW-0813">Transport</keyword>
<dbReference type="Proteomes" id="UP000348942">
    <property type="component" value="Chromosome 1"/>
</dbReference>
<evidence type="ECO:0000256" key="9">
    <source>
        <dbReference type="ARBA" id="ARBA00023136"/>
    </source>
</evidence>
<evidence type="ECO:0000313" key="14">
    <source>
        <dbReference type="EMBL" id="QGA65835.1"/>
    </source>
</evidence>
<dbReference type="EMBL" id="CP045699">
    <property type="protein sequence ID" value="QGA65835.1"/>
    <property type="molecule type" value="Genomic_DNA"/>
</dbReference>
<keyword evidence="5 10" id="KW-0997">Cell inner membrane</keyword>
<dbReference type="GO" id="GO:0009306">
    <property type="term" value="P:protein secretion"/>
    <property type="evidence" value="ECO:0007669"/>
    <property type="project" value="InterPro"/>
</dbReference>
<reference evidence="14 15" key="1">
    <citation type="submission" date="2019-10" db="EMBL/GenBank/DDBJ databases">
        <title>Vibrio sp. nov., isolated from Coralline algae surface.</title>
        <authorList>
            <person name="Geng Y."/>
            <person name="Zhang X."/>
        </authorList>
    </citation>
    <scope>NUCLEOTIDE SEQUENCE [LARGE SCALE GENOMIC DNA]</scope>
    <source>
        <strain evidence="14 15">SM1977</strain>
    </source>
</reference>
<dbReference type="InterPro" id="IPR049031">
    <property type="entry name" value="T2SSK_SAM-like_1st"/>
</dbReference>
<keyword evidence="6 11" id="KW-0812">Transmembrane</keyword>
<dbReference type="PANTHER" id="PTHR38831">
    <property type="entry name" value="TYPE II SECRETION SYSTEM PROTEIN K"/>
    <property type="match status" value="1"/>
</dbReference>
<evidence type="ECO:0000256" key="6">
    <source>
        <dbReference type="ARBA" id="ARBA00022692"/>
    </source>
</evidence>
<dbReference type="SUPFAM" id="SSF158544">
    <property type="entry name" value="GspK insert domain-like"/>
    <property type="match status" value="2"/>
</dbReference>
<proteinExistence type="inferred from homology"/>
<evidence type="ECO:0000256" key="10">
    <source>
        <dbReference type="PIRNR" id="PIRNR002786"/>
    </source>
</evidence>
<evidence type="ECO:0000256" key="2">
    <source>
        <dbReference type="ARBA" id="ARBA00007246"/>
    </source>
</evidence>
<keyword evidence="4 10" id="KW-1003">Cell membrane</keyword>
<dbReference type="NCBIfam" id="NF037980">
    <property type="entry name" value="T2SS_GspK"/>
    <property type="match status" value="1"/>
</dbReference>
<dbReference type="InterPro" id="IPR038072">
    <property type="entry name" value="GspK_central_sf"/>
</dbReference>
<evidence type="ECO:0000256" key="11">
    <source>
        <dbReference type="SAM" id="Phobius"/>
    </source>
</evidence>
<evidence type="ECO:0000259" key="13">
    <source>
        <dbReference type="Pfam" id="PF21687"/>
    </source>
</evidence>
<dbReference type="InterPro" id="IPR045584">
    <property type="entry name" value="Pilin-like"/>
</dbReference>
<dbReference type="PANTHER" id="PTHR38831:SF1">
    <property type="entry name" value="TYPE II SECRETION SYSTEM PROTEIN K-RELATED"/>
    <property type="match status" value="1"/>
</dbReference>
<dbReference type="Gene3D" id="1.10.40.60">
    <property type="entry name" value="EpsJ-like"/>
    <property type="match status" value="2"/>
</dbReference>
<evidence type="ECO:0000256" key="4">
    <source>
        <dbReference type="ARBA" id="ARBA00022475"/>
    </source>
</evidence>
<accession>A0A5Q0TIR6</accession>
<comment type="similarity">
    <text evidence="2 10">Belongs to the GSP K family.</text>
</comment>
<keyword evidence="8 11" id="KW-1133">Transmembrane helix</keyword>
<evidence type="ECO:0000313" key="15">
    <source>
        <dbReference type="Proteomes" id="UP000348942"/>
    </source>
</evidence>
<evidence type="ECO:0000256" key="3">
    <source>
        <dbReference type="ARBA" id="ARBA00022448"/>
    </source>
</evidence>
<organism evidence="14 15">
    <name type="scientific">Vibrio algicola</name>
    <dbReference type="NCBI Taxonomy" id="2662262"/>
    <lineage>
        <taxon>Bacteria</taxon>
        <taxon>Pseudomonadati</taxon>
        <taxon>Pseudomonadota</taxon>
        <taxon>Gammaproteobacteria</taxon>
        <taxon>Vibrionales</taxon>
        <taxon>Vibrionaceae</taxon>
        <taxon>Vibrio</taxon>
    </lineage>
</organism>
<dbReference type="Gene3D" id="3.30.1300.30">
    <property type="entry name" value="GSPII I/J protein-like"/>
    <property type="match status" value="1"/>
</dbReference>
<protein>
    <recommendedName>
        <fullName evidence="10">Type II secretion system protein K</fullName>
    </recommendedName>
</protein>
<evidence type="ECO:0000256" key="7">
    <source>
        <dbReference type="ARBA" id="ARBA00022927"/>
    </source>
</evidence>
<feature type="domain" description="T2SS protein K first SAM-like" evidence="13">
    <location>
        <begin position="132"/>
        <end position="243"/>
    </location>
</feature>
<dbReference type="InterPro" id="IPR005628">
    <property type="entry name" value="GspK"/>
</dbReference>
<feature type="domain" description="T2SS protein K second SAM-like" evidence="12">
    <location>
        <begin position="248"/>
        <end position="306"/>
    </location>
</feature>
<comment type="subcellular location">
    <subcellularLocation>
        <location evidence="1 10">Cell inner membrane</location>
    </subcellularLocation>
</comment>
<dbReference type="Pfam" id="PF03934">
    <property type="entry name" value="T2SSK"/>
    <property type="match status" value="1"/>
</dbReference>
<keyword evidence="15" id="KW-1185">Reference proteome</keyword>
<evidence type="ECO:0000256" key="5">
    <source>
        <dbReference type="ARBA" id="ARBA00022519"/>
    </source>
</evidence>
<evidence type="ECO:0000259" key="12">
    <source>
        <dbReference type="Pfam" id="PF03934"/>
    </source>
</evidence>
<dbReference type="InterPro" id="IPR049179">
    <property type="entry name" value="T2SSK_SAM-like_2nd"/>
</dbReference>